<dbReference type="PANTHER" id="PTHR16483">
    <property type="entry name" value="GASTROKINE 1"/>
    <property type="match status" value="1"/>
</dbReference>
<dbReference type="InterPro" id="IPR007084">
    <property type="entry name" value="BRICHOS_dom"/>
</dbReference>
<name>A0ABM5EPL2_9SAUR</name>
<evidence type="ECO:0000256" key="1">
    <source>
        <dbReference type="ARBA" id="ARBA00023157"/>
    </source>
</evidence>
<proteinExistence type="predicted"/>
<feature type="domain" description="BRICHOS" evidence="3">
    <location>
        <begin position="54"/>
        <end position="143"/>
    </location>
</feature>
<keyword evidence="4" id="KW-1185">Reference proteome</keyword>
<dbReference type="GeneID" id="140701854"/>
<organism evidence="4 5">
    <name type="scientific">Pogona vitticeps</name>
    <name type="common">central bearded dragon</name>
    <dbReference type="NCBI Taxonomy" id="103695"/>
    <lineage>
        <taxon>Eukaryota</taxon>
        <taxon>Metazoa</taxon>
        <taxon>Chordata</taxon>
        <taxon>Craniata</taxon>
        <taxon>Vertebrata</taxon>
        <taxon>Euteleostomi</taxon>
        <taxon>Lepidosauria</taxon>
        <taxon>Squamata</taxon>
        <taxon>Bifurcata</taxon>
        <taxon>Unidentata</taxon>
        <taxon>Episquamata</taxon>
        <taxon>Toxicofera</taxon>
        <taxon>Iguania</taxon>
        <taxon>Acrodonta</taxon>
        <taxon>Agamidae</taxon>
        <taxon>Amphibolurinae</taxon>
        <taxon>Pogona</taxon>
    </lineage>
</organism>
<dbReference type="Gene3D" id="3.30.390.150">
    <property type="match status" value="1"/>
</dbReference>
<protein>
    <submittedName>
        <fullName evidence="5">Gastrokine-1-like isoform X2</fullName>
    </submittedName>
</protein>
<evidence type="ECO:0000256" key="2">
    <source>
        <dbReference type="SAM" id="SignalP"/>
    </source>
</evidence>
<keyword evidence="1" id="KW-1015">Disulfide bond</keyword>
<keyword evidence="2" id="KW-0732">Signal</keyword>
<dbReference type="RefSeq" id="XP_072835086.1">
    <property type="nucleotide sequence ID" value="XM_072978985.1"/>
</dbReference>
<dbReference type="Proteomes" id="UP001652642">
    <property type="component" value="Chromosome 8"/>
</dbReference>
<sequence length="177" mass="19307">MKTLILAVSLLGLFMDSAFASNAIQLINKDNQGSTVYQTVNINHNTNVAAFNVYSGTHSTNAVVDYNNGIIIYQMPYKRICVVSRMNKQTFPNISQLENMIHEGQPVNPLQRSYGISRRRVTNLVQLGGPIQAICGGMTTYWATEYQKSSLSLGGGLCAGVNLLILNVNLCGGLSLF</sequence>
<dbReference type="InterPro" id="IPR051772">
    <property type="entry name" value="Gastrokine"/>
</dbReference>
<reference evidence="5" key="1">
    <citation type="submission" date="2025-08" db="UniProtKB">
        <authorList>
            <consortium name="RefSeq"/>
        </authorList>
    </citation>
    <scope>IDENTIFICATION</scope>
</reference>
<evidence type="ECO:0000313" key="5">
    <source>
        <dbReference type="RefSeq" id="XP_072835086.1"/>
    </source>
</evidence>
<feature type="chain" id="PRO_5046568583" evidence="2">
    <location>
        <begin position="21"/>
        <end position="177"/>
    </location>
</feature>
<feature type="signal peptide" evidence="2">
    <location>
        <begin position="1"/>
        <end position="20"/>
    </location>
</feature>
<evidence type="ECO:0000313" key="4">
    <source>
        <dbReference type="Proteomes" id="UP001652642"/>
    </source>
</evidence>
<dbReference type="Pfam" id="PF04089">
    <property type="entry name" value="BRICHOS"/>
    <property type="match status" value="1"/>
</dbReference>
<dbReference type="PROSITE" id="PS50869">
    <property type="entry name" value="BRICHOS"/>
    <property type="match status" value="1"/>
</dbReference>
<gene>
    <name evidence="5" type="primary">LOC140701854</name>
</gene>
<evidence type="ECO:0000259" key="3">
    <source>
        <dbReference type="PROSITE" id="PS50869"/>
    </source>
</evidence>
<dbReference type="SMART" id="SM01039">
    <property type="entry name" value="BRICHOS"/>
    <property type="match status" value="1"/>
</dbReference>
<accession>A0ABM5EPL2</accession>